<dbReference type="GO" id="GO:0005634">
    <property type="term" value="C:nucleus"/>
    <property type="evidence" value="ECO:0007669"/>
    <property type="project" value="TreeGrafter"/>
</dbReference>
<feature type="compositionally biased region" description="Basic and acidic residues" evidence="1">
    <location>
        <begin position="328"/>
        <end position="337"/>
    </location>
</feature>
<feature type="region of interest" description="Disordered" evidence="1">
    <location>
        <begin position="77"/>
        <end position="126"/>
    </location>
</feature>
<dbReference type="AlphaFoldDB" id="A0A3N0XJG3"/>
<dbReference type="SUPFAM" id="SSF53098">
    <property type="entry name" value="Ribonuclease H-like"/>
    <property type="match status" value="1"/>
</dbReference>
<dbReference type="PANTHER" id="PTHR23098:SF23">
    <property type="entry name" value="MYB-RELATED TRANSCRIPTION FACTOR, PARTNER OF PROFILIN-LIKE ISOFORM X2-RELATED"/>
    <property type="match status" value="1"/>
</dbReference>
<organism evidence="3 4">
    <name type="scientific">Anabarilius grahami</name>
    <name type="common">Kanglang fish</name>
    <name type="synonym">Barilius grahami</name>
    <dbReference type="NCBI Taxonomy" id="495550"/>
    <lineage>
        <taxon>Eukaryota</taxon>
        <taxon>Metazoa</taxon>
        <taxon>Chordata</taxon>
        <taxon>Craniata</taxon>
        <taxon>Vertebrata</taxon>
        <taxon>Euteleostomi</taxon>
        <taxon>Actinopterygii</taxon>
        <taxon>Neopterygii</taxon>
        <taxon>Teleostei</taxon>
        <taxon>Ostariophysi</taxon>
        <taxon>Cypriniformes</taxon>
        <taxon>Xenocyprididae</taxon>
        <taxon>Xenocypridinae</taxon>
        <taxon>Xenocypridinae incertae sedis</taxon>
        <taxon>Anabarilius</taxon>
    </lineage>
</organism>
<dbReference type="InterPro" id="IPR028002">
    <property type="entry name" value="Myb_DNA-bind_5"/>
</dbReference>
<proteinExistence type="predicted"/>
<comment type="caution">
    <text evidence="3">The sequence shown here is derived from an EMBL/GenBank/DDBJ whole genome shotgun (WGS) entry which is preliminary data.</text>
</comment>
<evidence type="ECO:0000259" key="2">
    <source>
        <dbReference type="Pfam" id="PF13873"/>
    </source>
</evidence>
<evidence type="ECO:0000313" key="4">
    <source>
        <dbReference type="Proteomes" id="UP000281406"/>
    </source>
</evidence>
<reference evidence="3 4" key="1">
    <citation type="submission" date="2018-10" db="EMBL/GenBank/DDBJ databases">
        <title>Genome assembly for a Yunnan-Guizhou Plateau 3E fish, Anabarilius grahami (Regan), and its evolutionary and genetic applications.</title>
        <authorList>
            <person name="Jiang W."/>
        </authorList>
    </citation>
    <scope>NUCLEOTIDE SEQUENCE [LARGE SCALE GENOMIC DNA]</scope>
    <source>
        <strain evidence="3">AG-KIZ</strain>
        <tissue evidence="3">Muscle</tissue>
    </source>
</reference>
<accession>A0A3N0XJG3</accession>
<dbReference type="OrthoDB" id="6499071at2759"/>
<dbReference type="Proteomes" id="UP000281406">
    <property type="component" value="Unassembled WGS sequence"/>
</dbReference>
<dbReference type="PANTHER" id="PTHR23098">
    <property type="entry name" value="AGAP001331-PA-RELATED"/>
    <property type="match status" value="1"/>
</dbReference>
<feature type="region of interest" description="Disordered" evidence="1">
    <location>
        <begin position="328"/>
        <end position="382"/>
    </location>
</feature>
<protein>
    <recommendedName>
        <fullName evidence="2">Myb/SANT-like DNA-binding domain-containing protein</fullName>
    </recommendedName>
</protein>
<feature type="compositionally biased region" description="Acidic residues" evidence="1">
    <location>
        <begin position="108"/>
        <end position="118"/>
    </location>
</feature>
<dbReference type="EMBL" id="RJVU01071825">
    <property type="protein sequence ID" value="ROI42820.1"/>
    <property type="molecule type" value="Genomic_DNA"/>
</dbReference>
<feature type="domain" description="Myb/SANT-like DNA-binding" evidence="2">
    <location>
        <begin position="134"/>
        <end position="210"/>
    </location>
</feature>
<gene>
    <name evidence="3" type="ORF">DPX16_7097</name>
</gene>
<name>A0A3N0XJG3_ANAGA</name>
<evidence type="ECO:0000313" key="3">
    <source>
        <dbReference type="EMBL" id="ROI42820.1"/>
    </source>
</evidence>
<keyword evidence="4" id="KW-1185">Reference proteome</keyword>
<dbReference type="InterPro" id="IPR012337">
    <property type="entry name" value="RNaseH-like_sf"/>
</dbReference>
<feature type="compositionally biased region" description="Acidic residues" evidence="1">
    <location>
        <begin position="363"/>
        <end position="373"/>
    </location>
</feature>
<evidence type="ECO:0000256" key="1">
    <source>
        <dbReference type="SAM" id="MobiDB-lite"/>
    </source>
</evidence>
<sequence length="437" mass="47825">MGVPACFYHPPGGQVHHALLNLHHLKHPHTGESIARCIDQTLDAWGIGEDKVLLIVADNGSNIVKAVLLLRDKKREQSRESDGAVSQAKPRGVGDEQNELWMESEGSDKEDQDEEENEIGGVDKNKTKMEKQRRAFNFSAAEIEILISSIEKGKPVLFGKFSPSLTHEDQEREWAKVAENVSAVSGVSRSAESVKKKFTTLVSETKKKAAIQAKEVKKTGGGTSDAPSLTPSETRMLGVIDKVHYEGIPGGYEVGLEMELDQSELSTIQLSDLEEGTSVPLQLPPWESIARCIDQTLDAWGIGEDKVLLIVADNGSNIVKDVRLLRDKKREQSRESDGAVSQAQPRGVGDEQNELWMESEGSDKEDQDEEENEIGGVDTEPLKRAAQSFVQNLAAQCHPAASQYDGATARATQTPTGAPLAVLQKYRFAAVKNSHRT</sequence>
<dbReference type="Pfam" id="PF13873">
    <property type="entry name" value="Myb_DNA-bind_5"/>
    <property type="match status" value="1"/>
</dbReference>